<sequence>MASTTRKKTTTKQGRSGSRTAKGRQPQKRPIRREVGGVVLLVLALCVLVSYCGVQAILIDLLAELLRGLFGYGYWLAGPSMLLAGGILLLHRGRPVALRTTCALLVPVLAGALFHTLFAAGDYALSSAGVLKELWTAGLVLKAGGAVSGLVAEAAVVTVSKYVSIVLFGLLLAGSLLGALHLTPSAILEMVRNRPEYEEELEPAPAIRITPEESPKRRTERQSKPAIDIPLDGETPAPAPEQEPGRFTGFFRHKSDQLKTPDQILSGGEPEPAPAPEPPAGQLRAAAPAPEPVAEEPAPAPAPSAPAPAPPAAGKKAVAQEVAAATAAVTAEIEQKLTEDADTYQFPPITLLQESREENYAETGAELRNNSRRLAETLTSFGVDATAGDVVHGPSVTRYEFVLDQGVKLSKITNLSDDIALALGASGVRIAPIPDKISVVGIEVPNKQVTPVLIRDVIESREFTEHKSKVAFALGRDIGGRNIVGDIERLPHVLIAGTTGSGKSVCTNSLIVSLLYKSTPDEVRFIMVDPKMVELAPYNGIPHLLIPVVTDPKKAAGALQWAVFEMMKRYKTFSEHGVKKLEEYNRLARAREDLETLPSVVVVIDELADLMLVAAKEVEESICRVAQMGRAAGVHLVIATQRPSADVITGLMKANIPSRIAFAVASSLESRIILDTTGAEKLVGKGDMLYAPLGQGKPTRVQGCFISPEEIERVVEFVKQSGEAHYSDEVMAKIEESIQEKEKGGKGASAAPADAGEEEDELLPAAVEVVLETGQASVSMLQRRLKLGYSRAARLVDQMEERGIVGPFEGSKPRQLLITREKWQEMQMGGAPAPEPADEPPFPTEEG</sequence>
<dbReference type="SUPFAM" id="SSF52540">
    <property type="entry name" value="P-loop containing nucleoside triphosphate hydrolases"/>
    <property type="match status" value="1"/>
</dbReference>
<gene>
    <name evidence="9" type="ORF">H9787_06610</name>
</gene>
<dbReference type="InterPro" id="IPR027417">
    <property type="entry name" value="P-loop_NTPase"/>
</dbReference>
<dbReference type="Gene3D" id="3.30.980.40">
    <property type="match status" value="1"/>
</dbReference>
<dbReference type="Pfam" id="PF17854">
    <property type="entry name" value="FtsK_alpha"/>
    <property type="match status" value="1"/>
</dbReference>
<feature type="compositionally biased region" description="Basic residues" evidence="6">
    <location>
        <begin position="1"/>
        <end position="10"/>
    </location>
</feature>
<dbReference type="InterPro" id="IPR041027">
    <property type="entry name" value="FtsK_alpha"/>
</dbReference>
<keyword evidence="7" id="KW-0472">Membrane</keyword>
<dbReference type="CDD" id="cd01127">
    <property type="entry name" value="TrwB_TraG_TraD_VirD4"/>
    <property type="match status" value="1"/>
</dbReference>
<keyword evidence="7" id="KW-1133">Transmembrane helix</keyword>
<dbReference type="Pfam" id="PF09397">
    <property type="entry name" value="FtsK_gamma"/>
    <property type="match status" value="1"/>
</dbReference>
<feature type="compositionally biased region" description="Pro residues" evidence="6">
    <location>
        <begin position="833"/>
        <end position="847"/>
    </location>
</feature>
<feature type="domain" description="FtsK" evidence="8">
    <location>
        <begin position="480"/>
        <end position="671"/>
    </location>
</feature>
<dbReference type="GO" id="GO:0003677">
    <property type="term" value="F:DNA binding"/>
    <property type="evidence" value="ECO:0007669"/>
    <property type="project" value="UniProtKB-KW"/>
</dbReference>
<dbReference type="EMBL" id="DWZJ01000053">
    <property type="protein sequence ID" value="HJB13367.1"/>
    <property type="molecule type" value="Genomic_DNA"/>
</dbReference>
<dbReference type="GO" id="GO:0016020">
    <property type="term" value="C:membrane"/>
    <property type="evidence" value="ECO:0007669"/>
    <property type="project" value="UniProtKB-SubCell"/>
</dbReference>
<dbReference type="Proteomes" id="UP000823824">
    <property type="component" value="Unassembled WGS sequence"/>
</dbReference>
<evidence type="ECO:0000313" key="9">
    <source>
        <dbReference type="EMBL" id="HJB13367.1"/>
    </source>
</evidence>
<keyword evidence="7" id="KW-0812">Transmembrane</keyword>
<dbReference type="InterPro" id="IPR003593">
    <property type="entry name" value="AAA+_ATPase"/>
</dbReference>
<feature type="transmembrane region" description="Helical" evidence="7">
    <location>
        <begin position="162"/>
        <end position="182"/>
    </location>
</feature>
<feature type="region of interest" description="Disordered" evidence="6">
    <location>
        <begin position="1"/>
        <end position="29"/>
    </location>
</feature>
<evidence type="ECO:0000259" key="8">
    <source>
        <dbReference type="PROSITE" id="PS50901"/>
    </source>
</evidence>
<evidence type="ECO:0000256" key="5">
    <source>
        <dbReference type="PROSITE-ProRule" id="PRU00289"/>
    </source>
</evidence>
<evidence type="ECO:0000256" key="6">
    <source>
        <dbReference type="SAM" id="MobiDB-lite"/>
    </source>
</evidence>
<feature type="transmembrane region" description="Helical" evidence="7">
    <location>
        <begin position="135"/>
        <end position="155"/>
    </location>
</feature>
<dbReference type="PANTHER" id="PTHR22683:SF41">
    <property type="entry name" value="DNA TRANSLOCASE FTSK"/>
    <property type="match status" value="1"/>
</dbReference>
<proteinExistence type="inferred from homology"/>
<feature type="transmembrane region" description="Helical" evidence="7">
    <location>
        <begin position="71"/>
        <end position="90"/>
    </location>
</feature>
<evidence type="ECO:0000256" key="3">
    <source>
        <dbReference type="ARBA" id="ARBA00022840"/>
    </source>
</evidence>
<reference evidence="9" key="2">
    <citation type="submission" date="2021-04" db="EMBL/GenBank/DDBJ databases">
        <authorList>
            <person name="Gilroy R."/>
        </authorList>
    </citation>
    <scope>NUCLEOTIDE SEQUENCE</scope>
    <source>
        <strain evidence="9">ChiBcec18-1249</strain>
    </source>
</reference>
<dbReference type="SMART" id="SM00843">
    <property type="entry name" value="Ftsk_gamma"/>
    <property type="match status" value="1"/>
</dbReference>
<feature type="transmembrane region" description="Helical" evidence="7">
    <location>
        <begin position="38"/>
        <end position="59"/>
    </location>
</feature>
<feature type="compositionally biased region" description="Basic and acidic residues" evidence="6">
    <location>
        <begin position="210"/>
        <end position="223"/>
    </location>
</feature>
<feature type="binding site" evidence="5">
    <location>
        <begin position="497"/>
        <end position="504"/>
    </location>
    <ligand>
        <name>ATP</name>
        <dbReference type="ChEBI" id="CHEBI:30616"/>
    </ligand>
</feature>
<dbReference type="PANTHER" id="PTHR22683">
    <property type="entry name" value="SPORULATION PROTEIN RELATED"/>
    <property type="match status" value="1"/>
</dbReference>
<feature type="region of interest" description="Disordered" evidence="6">
    <location>
        <begin position="199"/>
        <end position="313"/>
    </location>
</feature>
<dbReference type="InterPro" id="IPR036390">
    <property type="entry name" value="WH_DNA-bd_sf"/>
</dbReference>
<dbReference type="GO" id="GO:0005524">
    <property type="term" value="F:ATP binding"/>
    <property type="evidence" value="ECO:0007669"/>
    <property type="project" value="UniProtKB-UniRule"/>
</dbReference>
<keyword evidence="4" id="KW-0238">DNA-binding</keyword>
<dbReference type="InterPro" id="IPR036388">
    <property type="entry name" value="WH-like_DNA-bd_sf"/>
</dbReference>
<dbReference type="Pfam" id="PF01580">
    <property type="entry name" value="FtsK_SpoIIIE"/>
    <property type="match status" value="1"/>
</dbReference>
<feature type="region of interest" description="Disordered" evidence="6">
    <location>
        <begin position="825"/>
        <end position="847"/>
    </location>
</feature>
<dbReference type="SMART" id="SM00382">
    <property type="entry name" value="AAA"/>
    <property type="match status" value="1"/>
</dbReference>
<dbReference type="InterPro" id="IPR002543">
    <property type="entry name" value="FtsK_dom"/>
</dbReference>
<keyword evidence="2 5" id="KW-0547">Nucleotide-binding</keyword>
<dbReference type="InterPro" id="IPR050206">
    <property type="entry name" value="FtsK/SpoIIIE/SftA"/>
</dbReference>
<keyword evidence="3 5" id="KW-0067">ATP-binding</keyword>
<feature type="compositionally biased region" description="Pro residues" evidence="6">
    <location>
        <begin position="298"/>
        <end position="311"/>
    </location>
</feature>
<feature type="transmembrane region" description="Helical" evidence="7">
    <location>
        <begin position="102"/>
        <end position="123"/>
    </location>
</feature>
<dbReference type="InterPro" id="IPR018541">
    <property type="entry name" value="Ftsk_gamma"/>
</dbReference>
<evidence type="ECO:0000256" key="4">
    <source>
        <dbReference type="ARBA" id="ARBA00023125"/>
    </source>
</evidence>
<comment type="similarity">
    <text evidence="1">Belongs to the FtsK/SpoIIIE/SftA family.</text>
</comment>
<protein>
    <submittedName>
        <fullName evidence="9">DNA translocase FtsK</fullName>
    </submittedName>
</protein>
<dbReference type="Gene3D" id="1.10.10.10">
    <property type="entry name" value="Winged helix-like DNA-binding domain superfamily/Winged helix DNA-binding domain"/>
    <property type="match status" value="1"/>
</dbReference>
<name>A0A9D2LIH8_9FIRM</name>
<feature type="region of interest" description="Disordered" evidence="6">
    <location>
        <begin position="738"/>
        <end position="760"/>
    </location>
</feature>
<dbReference type="Gene3D" id="3.40.50.300">
    <property type="entry name" value="P-loop containing nucleotide triphosphate hydrolases"/>
    <property type="match status" value="1"/>
</dbReference>
<dbReference type="SUPFAM" id="SSF46785">
    <property type="entry name" value="Winged helix' DNA-binding domain"/>
    <property type="match status" value="1"/>
</dbReference>
<evidence type="ECO:0000256" key="2">
    <source>
        <dbReference type="ARBA" id="ARBA00022741"/>
    </source>
</evidence>
<evidence type="ECO:0000256" key="1">
    <source>
        <dbReference type="ARBA" id="ARBA00006474"/>
    </source>
</evidence>
<dbReference type="PROSITE" id="PS50901">
    <property type="entry name" value="FTSK"/>
    <property type="match status" value="1"/>
</dbReference>
<evidence type="ECO:0000256" key="7">
    <source>
        <dbReference type="SAM" id="Phobius"/>
    </source>
</evidence>
<evidence type="ECO:0000313" key="10">
    <source>
        <dbReference type="Proteomes" id="UP000823824"/>
    </source>
</evidence>
<organism evidence="9 10">
    <name type="scientific">Candidatus Oscillibacter excrementigallinarum</name>
    <dbReference type="NCBI Taxonomy" id="2838716"/>
    <lineage>
        <taxon>Bacteria</taxon>
        <taxon>Bacillati</taxon>
        <taxon>Bacillota</taxon>
        <taxon>Clostridia</taxon>
        <taxon>Eubacteriales</taxon>
        <taxon>Oscillospiraceae</taxon>
        <taxon>Oscillibacter</taxon>
    </lineage>
</organism>
<dbReference type="AlphaFoldDB" id="A0A9D2LIH8"/>
<reference evidence="9" key="1">
    <citation type="journal article" date="2021" name="PeerJ">
        <title>Extensive microbial diversity within the chicken gut microbiome revealed by metagenomics and culture.</title>
        <authorList>
            <person name="Gilroy R."/>
            <person name="Ravi A."/>
            <person name="Getino M."/>
            <person name="Pursley I."/>
            <person name="Horton D.L."/>
            <person name="Alikhan N.F."/>
            <person name="Baker D."/>
            <person name="Gharbi K."/>
            <person name="Hall N."/>
            <person name="Watson M."/>
            <person name="Adriaenssens E.M."/>
            <person name="Foster-Nyarko E."/>
            <person name="Jarju S."/>
            <person name="Secka A."/>
            <person name="Antonio M."/>
            <person name="Oren A."/>
            <person name="Chaudhuri R.R."/>
            <person name="La Ragione R."/>
            <person name="Hildebrand F."/>
            <person name="Pallen M.J."/>
        </authorList>
    </citation>
    <scope>NUCLEOTIDE SEQUENCE</scope>
    <source>
        <strain evidence="9">ChiBcec18-1249</strain>
    </source>
</reference>
<comment type="caution">
    <text evidence="9">The sequence shown here is derived from an EMBL/GenBank/DDBJ whole genome shotgun (WGS) entry which is preliminary data.</text>
</comment>
<accession>A0A9D2LIH8</accession>